<organism evidence="6 7">
    <name type="scientific">Calicophoron daubneyi</name>
    <name type="common">Rumen fluke</name>
    <name type="synonym">Paramphistomum daubneyi</name>
    <dbReference type="NCBI Taxonomy" id="300641"/>
    <lineage>
        <taxon>Eukaryota</taxon>
        <taxon>Metazoa</taxon>
        <taxon>Spiralia</taxon>
        <taxon>Lophotrochozoa</taxon>
        <taxon>Platyhelminthes</taxon>
        <taxon>Trematoda</taxon>
        <taxon>Digenea</taxon>
        <taxon>Plagiorchiida</taxon>
        <taxon>Pronocephalata</taxon>
        <taxon>Paramphistomoidea</taxon>
        <taxon>Paramphistomidae</taxon>
        <taxon>Calicophoron</taxon>
    </lineage>
</organism>
<dbReference type="InterPro" id="IPR052652">
    <property type="entry name" value="Telomerase_Complex_Comp"/>
</dbReference>
<feature type="repeat" description="WD" evidence="3">
    <location>
        <begin position="1843"/>
        <end position="1865"/>
    </location>
</feature>
<feature type="domain" description="TROVE" evidence="5">
    <location>
        <begin position="139"/>
        <end position="531"/>
    </location>
</feature>
<evidence type="ECO:0000313" key="6">
    <source>
        <dbReference type="EMBL" id="CAL5137577.1"/>
    </source>
</evidence>
<evidence type="ECO:0000313" key="7">
    <source>
        <dbReference type="Proteomes" id="UP001497525"/>
    </source>
</evidence>
<evidence type="ECO:0000256" key="1">
    <source>
        <dbReference type="ARBA" id="ARBA00022574"/>
    </source>
</evidence>
<evidence type="ECO:0000256" key="3">
    <source>
        <dbReference type="PROSITE-ProRule" id="PRU00221"/>
    </source>
</evidence>
<dbReference type="EMBL" id="CAXLJL010000412">
    <property type="protein sequence ID" value="CAL5137577.1"/>
    <property type="molecule type" value="Genomic_DNA"/>
</dbReference>
<protein>
    <recommendedName>
        <fullName evidence="5">TROVE domain-containing protein</fullName>
    </recommendedName>
</protein>
<dbReference type="Gene3D" id="1.25.40.370">
    <property type="match status" value="1"/>
</dbReference>
<keyword evidence="2" id="KW-0677">Repeat</keyword>
<feature type="compositionally biased region" description="Basic and acidic residues" evidence="4">
    <location>
        <begin position="2497"/>
        <end position="2508"/>
    </location>
</feature>
<dbReference type="InterPro" id="IPR036322">
    <property type="entry name" value="WD40_repeat_dom_sf"/>
</dbReference>
<dbReference type="InterPro" id="IPR008858">
    <property type="entry name" value="TROVE_dom"/>
</dbReference>
<dbReference type="PROSITE" id="PS00678">
    <property type="entry name" value="WD_REPEATS_1"/>
    <property type="match status" value="1"/>
</dbReference>
<dbReference type="GO" id="GO:0005697">
    <property type="term" value="C:telomerase holoenzyme complex"/>
    <property type="evidence" value="ECO:0007669"/>
    <property type="project" value="TreeGrafter"/>
</dbReference>
<dbReference type="Pfam" id="PF13271">
    <property type="entry name" value="DUF4062"/>
    <property type="match status" value="1"/>
</dbReference>
<dbReference type="PROSITE" id="PS50988">
    <property type="entry name" value="TROVE"/>
    <property type="match status" value="1"/>
</dbReference>
<proteinExistence type="predicted"/>
<accession>A0AAV2TJC2</accession>
<feature type="region of interest" description="Disordered" evidence="4">
    <location>
        <begin position="2466"/>
        <end position="2571"/>
    </location>
</feature>
<dbReference type="SUPFAM" id="SSF63829">
    <property type="entry name" value="Calcium-dependent phosphotriesterase"/>
    <property type="match status" value="1"/>
</dbReference>
<evidence type="ECO:0000256" key="4">
    <source>
        <dbReference type="SAM" id="MobiDB-lite"/>
    </source>
</evidence>
<dbReference type="InterPro" id="IPR027417">
    <property type="entry name" value="P-loop_NTPase"/>
</dbReference>
<name>A0AAV2TJC2_CALDB</name>
<dbReference type="SUPFAM" id="SSF50978">
    <property type="entry name" value="WD40 repeat-like"/>
    <property type="match status" value="2"/>
</dbReference>
<feature type="compositionally biased region" description="Polar residues" evidence="4">
    <location>
        <begin position="2485"/>
        <end position="2496"/>
    </location>
</feature>
<keyword evidence="1 3" id="KW-0853">WD repeat</keyword>
<dbReference type="Proteomes" id="UP001497525">
    <property type="component" value="Unassembled WGS sequence"/>
</dbReference>
<sequence length="3089" mass="342181">MSYPLDLRNPFLNSDYALSGTSSKSSRVELLDSKSWLARGQDFSANSLTTNRLLDSDFALTESRLRYYKPVDEARKSLKHETEAEKAKDVDKAAEEVKLMHVSSWIDNSVAGMAEIAPELEYHVELPSATQKREYPSFLDAPITDRQSTRSSELKLELVKKISTSMVDPGVFKRGGDRDSLFELIDLVADRDPEFIFKVAVYCRRELNIRTATNFLVAKACSTNNCYPFVDKYFSACIRIPSDWIEVAELFKALHNDKDKLTFPHPLRRNMITKFAEFDNYQLAKHNMEKGRTVRFVRFKKHCDVGAKAVLSVCPLTLKYLIRTLHISSPRFAVMCILGKHYPTHAMDFVRLGLEGDWDPSLAGKRMRLPIPLTWETELSKKGNKGETWNELIECGRLPYFAMLRNLRNILKAGISCTAEDTVLRRLQDPRLIIRSNLFPFRFFSAYAVLDDLQKKANFQGFLHRLAARPAKTTVAKTKAERNRKKLQELAKKMTLKRPYACQLALIAKLKKALNVAVDTSIRYNVPLIRGSTLIICSLGGCSSDTRKLQAAGLGHDQQAIGLLLGMMGASVCETCSIYVTVDDKNFIRLEDYLIEAREDYRNTQRQSPNVLDRAAAVYALIKKGSKKTEEDKKPIPVNDVVNSFYSSRRLFDTVFLVGQMVPAIAEYVTNCRTHLGRMNAVWSDVSGVGKWPEDSGDKNDWVIFKGPTDQVLRYIAESSDKGLLEHVERMDELFGLDKTVRFSVPSRIRSAQDTSKPEIKRPLTEWRCCRVFISSTFRDMHAERDIICGLLLPSLREYATRELHVHLTEIDLRWGVPEEATQSSQALQMCLEQAAHSDLFILLVGNRYGWRPKSSLINSLPKRILKDLERFYSAGMSVTEMEYNMAKLAAKRRISSYEKRFGTMSEQESIKQRIFAFIRDPESLKAVPPQYMADFTETSPEKCEKLNAFKTLLKNDGVVLLDKYPAWFNGLIGSRAVMGNLGQLSNELTSCLLGALNRLYKPSDVRPLKERSLELPIEPVSRSAFLQIYVEPVACAIAPRQLLLVERYMSDLKNRGRQCHSLRMLAEEKQQTSLQRKRATAAVSRLKSTGCDGGILLVTGSPGCGKTTHLAALMMSLDRPHWSPSQMNEDEFDIADPRAKLLARPPEAALAGQRPQFPKCSILAHFSDGLAATGLPPKTRLISMLDHWINQLMADLDLAAKSSVHLARVMVQIKESLIEDASGDAEVTQERLLKSRFNLFNRMLRLVDVSLGSYYVFIVDAVDRLNPNVLDWLPEVIPERINFVLSCDSKSTAARELSGRPDCLALTVGGLTVAERSAAIRSLLGRYGKVLSETGFSSQMSVLVRKQSCEIPLYLRLACDDLRLYGTYKELDAQLKRLPDTIPTLVKHIVDQVSLECGSELTLAALAFLICARRPLSTAELHELLDAWLESKQHDDVSPWALLDKDFHQTTDLVGLKNCEIQMYSLLHETKTQQSAQTAHGAHLPSLAYQILLAGLRPLLAGTDELDRTTEDSDERSELLNEILTNVSGVWLRLRSQEIIDVVRNLCFTQSDSISAVDRLGYRPPVSFSSSTSATGKRLRLGLSGGAKLGAKTIDAKQIFWLLATKLDEVEYKVYYFFQSGHLNVVCSLLTSPVFLVSRFRSGHGISLLEDYQGYATLDPETNLEWLKRSKSDPNFSCVREMKAFVGLHCHTLAKYPFLFAELAINHESSSWVQQIGCAHLTLTIELAEASAGENRIRLFIRRNLPRIQTSGDASESPMVIQPVSVHKFHSGSGNSSDSPTALALSQDGSLLAFGTQTGIVTVTELSTMREIRSFYGHNCAILSLCFISDDSSTLRGSQFWLASTSKDGSVYLWNLSSNNATVEQTPRTAAGSRLASLTGPHHRAVTCCDWLPERRIFATGSLDRRVILWHLPRTAEDFIDPASQTHGSGTRLPPYNVLKSGYSPVNCVAFRPTLFLEAGHGDSCEHPNVIAAGHWDGIVRVFDLDTLETVFCLAASISPISSISFLPKTGSRLAIQDTQGYCSVWNSDNGVVLAGIEFADAAKLPCPKKSLKTPIYQRGQVCYSLPMGQYLIQSGGSGNFSGQINVWNSELGGYLSTRYMPPAWRSDRPSDERITAFASDPSGHVIVAGSSDGQFAVICGETGNIVYRFSDAAKDRSTVQTIACVRRPAEMYENLLFIVGFASGAVRSFACHVENNKEFGVKGGVPHCHLTISFKNTAWHHSVGHQDGGVGQAGGTLCVAAGDDMVASGGGNAECWLDIFEDSTEVDGRMKKKCTLCIPGIGSAVTALAIRKHKLAIGCKNGNVRLYNIKPGREEFNLIIEFPRVARDWITALTFIKKDFLCIGSNDHTVYCYHIKHASVESCKDVYPGPGGAITSLSANDDILAAVSAEGKLKLWRFGYVQFTHLSTHDLMLPSAECRPGTALGRVLNLQVLTTQQVQSGAHKSPCEPTAKGSIGLAAMDVEENSAEPEAEVAKDEDEARTSSKNPECSPSESNKPEAEMTKDEQVASTSDSESDSETETKFSSDHDLFSEELYIPEQSDDEHMTQAEEVEEHPDDVDETSRPQKSLNPTECWPALFYLNHTDSNTSKKIRHTSSLKILIGQEVYSDLRNASALDDICFRIFAPMKFERRALLQGHPGIVATGLAAGGLSSDNSDSTLISVAEQPGTQLSSVSSDIRRWKLPSSKEFAQAPIQHMGPITCISRFTSDSGVNWCVTGSKDGSVILWHPTGCRQISQQTQLSSMNDDLGPVNWAPAIRVVCSSSDPVLPITEVLVFTTNSGTSESSDRQYCVCIAFGEQVLMFSLTEKQFSDPRAWNELIHGESNESSSVVDVKLHSTVLEICPLWNSLESQQQCCDVVASLADGTFVLIPFSSHPDSASLRKFGSKSFAPAAPMLRGRWSYSLHPIINGCVGLHTNVPCCIKHDGSDLEIGKLFAASDIHITDRIIFLEPVGLTGPNGLPDMFFLVSVVRGWYKMKLVDQYGRAISELQIISEPGSITAACCLSGPTMSTSTSDGLLFLIATSDGVLRLFRYGSEAGQPASQSLCKLRQVGIYPTGEEITKVQLLMQDPLQIAVGSQSGSMTVYVIT</sequence>
<dbReference type="PANTHER" id="PTHR44791:SF1">
    <property type="entry name" value="TELOMERASE PROTEIN COMPONENT 1"/>
    <property type="match status" value="1"/>
</dbReference>
<feature type="repeat" description="WD" evidence="3">
    <location>
        <begin position="1880"/>
        <end position="1913"/>
    </location>
</feature>
<feature type="compositionally biased region" description="Basic and acidic residues" evidence="4">
    <location>
        <begin position="2521"/>
        <end position="2532"/>
    </location>
</feature>
<dbReference type="Gene3D" id="2.130.10.10">
    <property type="entry name" value="YVTN repeat-like/Quinoprotein amine dehydrogenase"/>
    <property type="match status" value="4"/>
</dbReference>
<dbReference type="Pfam" id="PF00400">
    <property type="entry name" value="WD40"/>
    <property type="match status" value="3"/>
</dbReference>
<dbReference type="InterPro" id="IPR015943">
    <property type="entry name" value="WD40/YVTN_repeat-like_dom_sf"/>
</dbReference>
<evidence type="ECO:0000256" key="2">
    <source>
        <dbReference type="ARBA" id="ARBA00022737"/>
    </source>
</evidence>
<gene>
    <name evidence="6" type="ORF">CDAUBV1_LOCUS11873</name>
</gene>
<dbReference type="PANTHER" id="PTHR44791">
    <property type="entry name" value="TELOMERASE PROTEIN COMPONENT 1 TEP1"/>
    <property type="match status" value="1"/>
</dbReference>
<dbReference type="PROSITE" id="PS50082">
    <property type="entry name" value="WD_REPEATS_2"/>
    <property type="match status" value="2"/>
</dbReference>
<dbReference type="InterPro" id="IPR019775">
    <property type="entry name" value="WD40_repeat_CS"/>
</dbReference>
<feature type="compositionally biased region" description="Acidic residues" evidence="4">
    <location>
        <begin position="2551"/>
        <end position="2561"/>
    </location>
</feature>
<dbReference type="GO" id="GO:0003720">
    <property type="term" value="F:telomerase activity"/>
    <property type="evidence" value="ECO:0007669"/>
    <property type="project" value="TreeGrafter"/>
</dbReference>
<comment type="caution">
    <text evidence="6">The sequence shown here is derived from an EMBL/GenBank/DDBJ whole genome shotgun (WGS) entry which is preliminary data.</text>
</comment>
<dbReference type="SUPFAM" id="SSF52540">
    <property type="entry name" value="P-loop containing nucleoside triphosphate hydrolases"/>
    <property type="match status" value="1"/>
</dbReference>
<dbReference type="GO" id="GO:0000722">
    <property type="term" value="P:telomere maintenance via recombination"/>
    <property type="evidence" value="ECO:0007669"/>
    <property type="project" value="TreeGrafter"/>
</dbReference>
<dbReference type="GO" id="GO:0070034">
    <property type="term" value="F:telomerase RNA binding"/>
    <property type="evidence" value="ECO:0007669"/>
    <property type="project" value="TreeGrafter"/>
</dbReference>
<reference evidence="6" key="1">
    <citation type="submission" date="2024-06" db="EMBL/GenBank/DDBJ databases">
        <authorList>
            <person name="Liu X."/>
            <person name="Lenzi L."/>
            <person name="Haldenby T S."/>
            <person name="Uol C."/>
        </authorList>
    </citation>
    <scope>NUCLEOTIDE SEQUENCE</scope>
</reference>
<dbReference type="Pfam" id="PF05731">
    <property type="entry name" value="TROVE"/>
    <property type="match status" value="2"/>
</dbReference>
<dbReference type="InterPro" id="IPR001680">
    <property type="entry name" value="WD40_rpt"/>
</dbReference>
<evidence type="ECO:0000259" key="5">
    <source>
        <dbReference type="PROSITE" id="PS50988"/>
    </source>
</evidence>
<dbReference type="InterPro" id="IPR037214">
    <property type="entry name" value="TROVE_dom_sf"/>
</dbReference>
<dbReference type="SUPFAM" id="SSF140864">
    <property type="entry name" value="TROVE domain-like"/>
    <property type="match status" value="1"/>
</dbReference>
<dbReference type="SMART" id="SM00320">
    <property type="entry name" value="WD40"/>
    <property type="match status" value="11"/>
</dbReference>
<feature type="compositionally biased region" description="Basic and acidic residues" evidence="4">
    <location>
        <begin position="2474"/>
        <end position="2484"/>
    </location>
</feature>
<dbReference type="InterPro" id="IPR025139">
    <property type="entry name" value="DUF4062"/>
</dbReference>